<dbReference type="Gene3D" id="3.50.30.10">
    <property type="entry name" value="Phosphohistidine domain"/>
    <property type="match status" value="1"/>
</dbReference>
<dbReference type="InterPro" id="IPR004701">
    <property type="entry name" value="PTS_EIIA_man-typ"/>
</dbReference>
<evidence type="ECO:0000313" key="9">
    <source>
        <dbReference type="EMBL" id="SNW05179.1"/>
    </source>
</evidence>
<dbReference type="Proteomes" id="UP000215134">
    <property type="component" value="Chromosome 1"/>
</dbReference>
<dbReference type="GO" id="GO:0016020">
    <property type="term" value="C:membrane"/>
    <property type="evidence" value="ECO:0007669"/>
    <property type="project" value="InterPro"/>
</dbReference>
<dbReference type="Pfam" id="PF03610">
    <property type="entry name" value="EIIA-man"/>
    <property type="match status" value="1"/>
</dbReference>
<dbReference type="InterPro" id="IPR036637">
    <property type="entry name" value="Phosphohistidine_dom_sf"/>
</dbReference>
<protein>
    <recommendedName>
        <fullName evidence="4">phosphoenolpyruvate--glycerone phosphotransferase</fullName>
        <ecNumber evidence="4">2.7.1.121</ecNumber>
    </recommendedName>
</protein>
<feature type="domain" description="PTS EIIA type-4" evidence="7">
    <location>
        <begin position="1"/>
        <end position="136"/>
    </location>
</feature>
<dbReference type="SUPFAM" id="SSF55594">
    <property type="entry name" value="HPr-like"/>
    <property type="match status" value="1"/>
</dbReference>
<dbReference type="PROSITE" id="PS51096">
    <property type="entry name" value="PTS_EIIA_TYPE_4"/>
    <property type="match status" value="1"/>
</dbReference>
<dbReference type="PROSITE" id="PS00369">
    <property type="entry name" value="PTS_HPR_HIS"/>
    <property type="match status" value="1"/>
</dbReference>
<evidence type="ECO:0000259" key="8">
    <source>
        <dbReference type="PROSITE" id="PS51350"/>
    </source>
</evidence>
<evidence type="ECO:0000256" key="6">
    <source>
        <dbReference type="ARBA" id="ARBA00046577"/>
    </source>
</evidence>
<organism evidence="9 10">
    <name type="scientific">Serratia ficaria</name>
    <dbReference type="NCBI Taxonomy" id="61651"/>
    <lineage>
        <taxon>Bacteria</taxon>
        <taxon>Pseudomonadati</taxon>
        <taxon>Pseudomonadota</taxon>
        <taxon>Gammaproteobacteria</taxon>
        <taxon>Enterobacterales</taxon>
        <taxon>Yersiniaceae</taxon>
        <taxon>Serratia</taxon>
    </lineage>
</organism>
<comment type="similarity">
    <text evidence="3">Belongs to the PEP-utilizing enzyme family.</text>
</comment>
<evidence type="ECO:0000256" key="1">
    <source>
        <dbReference type="ARBA" id="ARBA00001113"/>
    </source>
</evidence>
<dbReference type="GO" id="GO:0047324">
    <property type="term" value="F:phosphoenolpyruvate-glycerone phosphotransferase activity"/>
    <property type="evidence" value="ECO:0007669"/>
    <property type="project" value="UniProtKB-EC"/>
</dbReference>
<sequence length="477" mass="50913">MINIVVVSHSALLARGVEQLAQQMMRGDGCRLALAAGVDDEEHPIGTDAVKVMAAIESVADGAAGILVLMDLGSALLSAETAIDLLDPELAARVRLCAAPLVEGTLAAVVAANSGAALEQVATEAQGALQAKQAQLGEASPAAKSVILPLTQGKSVSWTVQNPHGLHARPAARLAAALAPFDAELVLEKQGQCVDPRSLNQLALLQVRHGDTVRLIAAGPQADRALATFKTLAEQHFGETVSEAQQPSLHGIPVAESLTSGPVFQAHSFWPTIVERRIGADEVLNEQQRLREALQHTLSDLNRLAERTGTLIGKPQAAIFGAHSMLLDDPDLQQAAYTRIAQRQCSAEQAWRQELEAIAEDYRALDDDYMRARELDVRDMLRRTLSHLRGQPLPPIALSEPSILVMDELMPSDVVMLDRRLVLGICLSGGHALSHSAILAKAMGIPMVVGMHDCMSKTRSGQKAMLDAARGVLQLSH</sequence>
<dbReference type="SUPFAM" id="SSF53062">
    <property type="entry name" value="PTS system fructose IIA component-like"/>
    <property type="match status" value="1"/>
</dbReference>
<dbReference type="InterPro" id="IPR008279">
    <property type="entry name" value="PEP-util_enz_mobile_dom"/>
</dbReference>
<dbReference type="CDD" id="cd00367">
    <property type="entry name" value="PTS-HPr_like"/>
    <property type="match status" value="1"/>
</dbReference>
<dbReference type="GO" id="GO:0009401">
    <property type="term" value="P:phosphoenolpyruvate-dependent sugar phosphotransferase system"/>
    <property type="evidence" value="ECO:0007669"/>
    <property type="project" value="InterPro"/>
</dbReference>
<evidence type="ECO:0000313" key="10">
    <source>
        <dbReference type="Proteomes" id="UP000215134"/>
    </source>
</evidence>
<comment type="subunit">
    <text evidence="6">Homodimer. The dihydroxyacetone kinase complex is composed of a homodimer of DhaM, a homodimer of DhaK and the subunit DhaL.</text>
</comment>
<dbReference type="PRINTS" id="PR00107">
    <property type="entry name" value="PHOSPHOCPHPR"/>
</dbReference>
<dbReference type="KEGG" id="sfj:SAMEA4384070_4241"/>
<dbReference type="PROSITE" id="PS51350">
    <property type="entry name" value="PTS_HPR_DOM"/>
    <property type="match status" value="1"/>
</dbReference>
<dbReference type="InterPro" id="IPR001020">
    <property type="entry name" value="PTS_HPr_His_P_site"/>
</dbReference>
<dbReference type="PANTHER" id="PTHR38594">
    <property type="entry name" value="PEP-DEPENDENT DIHYDROXYACETONE KINASE, PHOSPHORYL DONOR SUBUNIT DHAM"/>
    <property type="match status" value="1"/>
</dbReference>
<evidence type="ECO:0000259" key="7">
    <source>
        <dbReference type="PROSITE" id="PS51096"/>
    </source>
</evidence>
<dbReference type="PANTHER" id="PTHR38594:SF1">
    <property type="entry name" value="PEP-DEPENDENT DIHYDROXYACETONE KINASE, PHOSPHORYL DONOR SUBUNIT DHAM"/>
    <property type="match status" value="1"/>
</dbReference>
<dbReference type="GeneID" id="75029362"/>
<feature type="domain" description="HPr" evidence="8">
    <location>
        <begin position="153"/>
        <end position="240"/>
    </location>
</feature>
<reference evidence="9 10" key="1">
    <citation type="submission" date="2017-06" db="EMBL/GenBank/DDBJ databases">
        <authorList>
            <consortium name="Pathogen Informatics"/>
        </authorList>
    </citation>
    <scope>NUCLEOTIDE SEQUENCE [LARGE SCALE GENOMIC DNA]</scope>
    <source>
        <strain evidence="9 10">NCTC12148</strain>
    </source>
</reference>
<dbReference type="InterPro" id="IPR012844">
    <property type="entry name" value="DhaM_N"/>
</dbReference>
<keyword evidence="9" id="KW-0418">Kinase</keyword>
<dbReference type="InterPro" id="IPR036662">
    <property type="entry name" value="PTS_EIIA_man-typ_sf"/>
</dbReference>
<dbReference type="InterPro" id="IPR039643">
    <property type="entry name" value="DhaM"/>
</dbReference>
<dbReference type="InterPro" id="IPR036618">
    <property type="entry name" value="PtsI_HPr-bd_sf"/>
</dbReference>
<dbReference type="Pfam" id="PF00391">
    <property type="entry name" value="PEP-utilizers"/>
    <property type="match status" value="1"/>
</dbReference>
<dbReference type="Gene3D" id="3.40.50.510">
    <property type="entry name" value="Phosphotransferase system, mannose-type IIA component"/>
    <property type="match status" value="1"/>
</dbReference>
<dbReference type="NCBIfam" id="TIGR01003">
    <property type="entry name" value="PTS_HPr_family"/>
    <property type="match status" value="1"/>
</dbReference>
<keyword evidence="5 9" id="KW-0808">Transferase</keyword>
<dbReference type="InterPro" id="IPR008731">
    <property type="entry name" value="PTS_EIN"/>
</dbReference>
<dbReference type="InterPro" id="IPR035895">
    <property type="entry name" value="HPr-like_sf"/>
</dbReference>
<dbReference type="SUPFAM" id="SSF47831">
    <property type="entry name" value="Enzyme I of the PEP:sugar phosphotransferase system HPr-binding (sub)domain"/>
    <property type="match status" value="1"/>
</dbReference>
<dbReference type="RefSeq" id="WP_095099293.1">
    <property type="nucleotide sequence ID" value="NZ_CAMIQD010000004.1"/>
</dbReference>
<evidence type="ECO:0000256" key="4">
    <source>
        <dbReference type="ARBA" id="ARBA00012095"/>
    </source>
</evidence>
<name>A0A240CBE2_SERFI</name>
<dbReference type="AlphaFoldDB" id="A0A240CBE2"/>
<evidence type="ECO:0000256" key="2">
    <source>
        <dbReference type="ARBA" id="ARBA00002788"/>
    </source>
</evidence>
<evidence type="ECO:0000256" key="3">
    <source>
        <dbReference type="ARBA" id="ARBA00007837"/>
    </source>
</evidence>
<gene>
    <name evidence="9" type="primary">dhaM</name>
    <name evidence="9" type="ORF">SAMEA4384070_04241</name>
</gene>
<dbReference type="InterPro" id="IPR000032">
    <property type="entry name" value="HPr-like"/>
</dbReference>
<dbReference type="Pfam" id="PF05524">
    <property type="entry name" value="PEP-utilisers_N"/>
    <property type="match status" value="1"/>
</dbReference>
<dbReference type="Gene3D" id="3.30.1340.10">
    <property type="entry name" value="HPr-like"/>
    <property type="match status" value="1"/>
</dbReference>
<dbReference type="GO" id="GO:0019563">
    <property type="term" value="P:glycerol catabolic process"/>
    <property type="evidence" value="ECO:0007669"/>
    <property type="project" value="InterPro"/>
</dbReference>
<dbReference type="NCBIfam" id="NF008478">
    <property type="entry name" value="PRK11377.1"/>
    <property type="match status" value="1"/>
</dbReference>
<evidence type="ECO:0000256" key="5">
    <source>
        <dbReference type="ARBA" id="ARBA00022679"/>
    </source>
</evidence>
<comment type="catalytic activity">
    <reaction evidence="1">
        <text>dihydroxyacetone + phosphoenolpyruvate = dihydroxyacetone phosphate + pyruvate</text>
        <dbReference type="Rhea" id="RHEA:18381"/>
        <dbReference type="ChEBI" id="CHEBI:15361"/>
        <dbReference type="ChEBI" id="CHEBI:16016"/>
        <dbReference type="ChEBI" id="CHEBI:57642"/>
        <dbReference type="ChEBI" id="CHEBI:58702"/>
        <dbReference type="EC" id="2.7.1.121"/>
    </reaction>
</comment>
<dbReference type="Pfam" id="PF00381">
    <property type="entry name" value="PTS-HPr"/>
    <property type="match status" value="1"/>
</dbReference>
<proteinExistence type="inferred from homology"/>
<dbReference type="OrthoDB" id="7065393at2"/>
<comment type="function">
    <text evidence="2">Component of the dihydroxyacetone kinase complex, which is responsible for the phosphoenolpyruvate (PEP)-dependent phosphorylation of dihydroxyacetone. DhaM serves as the phosphoryl donor. Is phosphorylated by phosphoenolpyruvate in an EI- and HPr-dependent reaction, and a phosphorelay system on histidine residues finally leads to phosphoryl transfer to DhaL and dihydroxyacetone.</text>
</comment>
<dbReference type="SUPFAM" id="SSF52009">
    <property type="entry name" value="Phosphohistidine domain"/>
    <property type="match status" value="1"/>
</dbReference>
<accession>A0A240CBE2</accession>
<dbReference type="STRING" id="1411141.GCA_001590885_02367"/>
<dbReference type="Gene3D" id="1.10.274.10">
    <property type="entry name" value="PtsI, HPr-binding domain"/>
    <property type="match status" value="1"/>
</dbReference>
<dbReference type="EMBL" id="LT906479">
    <property type="protein sequence ID" value="SNW05179.1"/>
    <property type="molecule type" value="Genomic_DNA"/>
</dbReference>
<dbReference type="EC" id="2.7.1.121" evidence="4"/>
<keyword evidence="10" id="KW-1185">Reference proteome</keyword>
<dbReference type="NCBIfam" id="TIGR02364">
    <property type="entry name" value="dha_pts"/>
    <property type="match status" value="1"/>
</dbReference>